<dbReference type="Gene3D" id="4.10.410.60">
    <property type="match status" value="1"/>
</dbReference>
<name>A0A1F8EDV4_9BACT</name>
<dbReference type="SUPFAM" id="SSF143034">
    <property type="entry name" value="L35p-like"/>
    <property type="match status" value="1"/>
</dbReference>
<dbReference type="Proteomes" id="UP000176893">
    <property type="component" value="Unassembled WGS sequence"/>
</dbReference>
<dbReference type="GO" id="GO:0006412">
    <property type="term" value="P:translation"/>
    <property type="evidence" value="ECO:0007669"/>
    <property type="project" value="InterPro"/>
</dbReference>
<organism evidence="5 6">
    <name type="scientific">Candidatus Yanofskybacteria bacterium RIFCSPHIGHO2_01_FULL_41_26</name>
    <dbReference type="NCBI Taxonomy" id="1802661"/>
    <lineage>
        <taxon>Bacteria</taxon>
        <taxon>Candidatus Yanofskyibacteriota</taxon>
    </lineage>
</organism>
<dbReference type="GO" id="GO:1990904">
    <property type="term" value="C:ribonucleoprotein complex"/>
    <property type="evidence" value="ECO:0007669"/>
    <property type="project" value="UniProtKB-KW"/>
</dbReference>
<reference evidence="5 6" key="1">
    <citation type="journal article" date="2016" name="Nat. Commun.">
        <title>Thousands of microbial genomes shed light on interconnected biogeochemical processes in an aquifer system.</title>
        <authorList>
            <person name="Anantharaman K."/>
            <person name="Brown C.T."/>
            <person name="Hug L.A."/>
            <person name="Sharon I."/>
            <person name="Castelle C.J."/>
            <person name="Probst A.J."/>
            <person name="Thomas B.C."/>
            <person name="Singh A."/>
            <person name="Wilkins M.J."/>
            <person name="Karaoz U."/>
            <person name="Brodie E.L."/>
            <person name="Williams K.H."/>
            <person name="Hubbard S.S."/>
            <person name="Banfield J.F."/>
        </authorList>
    </citation>
    <scope>NUCLEOTIDE SEQUENCE [LARGE SCALE GENOMIC DNA]</scope>
</reference>
<proteinExistence type="inferred from homology"/>
<sequence length="67" mass="7391">MSHKGKTNKSFLKRVKITGRGKIMKRPPHQDHFNAKEAGSAARNKKGHVMAPSSLIKNAKALLQSNI</sequence>
<evidence type="ECO:0000313" key="6">
    <source>
        <dbReference type="Proteomes" id="UP000176893"/>
    </source>
</evidence>
<dbReference type="Pfam" id="PF01632">
    <property type="entry name" value="Ribosomal_L35p"/>
    <property type="match status" value="1"/>
</dbReference>
<evidence type="ECO:0000256" key="1">
    <source>
        <dbReference type="ARBA" id="ARBA00006598"/>
    </source>
</evidence>
<keyword evidence="3" id="KW-0687">Ribonucleoprotein</keyword>
<evidence type="ECO:0000256" key="4">
    <source>
        <dbReference type="SAM" id="MobiDB-lite"/>
    </source>
</evidence>
<evidence type="ECO:0000256" key="2">
    <source>
        <dbReference type="ARBA" id="ARBA00022980"/>
    </source>
</evidence>
<dbReference type="InterPro" id="IPR037229">
    <property type="entry name" value="Ribosomal_bL35_sf"/>
</dbReference>
<evidence type="ECO:0008006" key="7">
    <source>
        <dbReference type="Google" id="ProtNLM"/>
    </source>
</evidence>
<dbReference type="AlphaFoldDB" id="A0A1F8EDV4"/>
<feature type="compositionally biased region" description="Basic residues" evidence="4">
    <location>
        <begin position="1"/>
        <end position="27"/>
    </location>
</feature>
<protein>
    <recommendedName>
        <fullName evidence="7">50S ribosomal protein L35</fullName>
    </recommendedName>
</protein>
<dbReference type="STRING" id="1802661.A2649_03240"/>
<comment type="similarity">
    <text evidence="1">Belongs to the bacterial ribosomal protein bL35 family.</text>
</comment>
<evidence type="ECO:0000313" key="5">
    <source>
        <dbReference type="EMBL" id="OGM98278.1"/>
    </source>
</evidence>
<dbReference type="GO" id="GO:0005840">
    <property type="term" value="C:ribosome"/>
    <property type="evidence" value="ECO:0007669"/>
    <property type="project" value="UniProtKB-KW"/>
</dbReference>
<dbReference type="InterPro" id="IPR021137">
    <property type="entry name" value="Ribosomal_bL35-like"/>
</dbReference>
<gene>
    <name evidence="5" type="ORF">A2649_03240</name>
</gene>
<evidence type="ECO:0000256" key="3">
    <source>
        <dbReference type="ARBA" id="ARBA00023274"/>
    </source>
</evidence>
<dbReference type="EMBL" id="MGJB01000017">
    <property type="protein sequence ID" value="OGM98278.1"/>
    <property type="molecule type" value="Genomic_DNA"/>
</dbReference>
<comment type="caution">
    <text evidence="5">The sequence shown here is derived from an EMBL/GenBank/DDBJ whole genome shotgun (WGS) entry which is preliminary data.</text>
</comment>
<keyword evidence="2" id="KW-0689">Ribosomal protein</keyword>
<feature type="region of interest" description="Disordered" evidence="4">
    <location>
        <begin position="1"/>
        <end position="67"/>
    </location>
</feature>
<accession>A0A1F8EDV4</accession>
<dbReference type="GO" id="GO:0003735">
    <property type="term" value="F:structural constituent of ribosome"/>
    <property type="evidence" value="ECO:0007669"/>
    <property type="project" value="InterPro"/>
</dbReference>